<accession>A0A1F5ZVR3</accession>
<proteinExistence type="predicted"/>
<keyword evidence="1" id="KW-0472">Membrane</keyword>
<dbReference type="Proteomes" id="UP000176253">
    <property type="component" value="Unassembled WGS sequence"/>
</dbReference>
<keyword evidence="1" id="KW-1133">Transmembrane helix</keyword>
<keyword evidence="1" id="KW-0812">Transmembrane</keyword>
<comment type="caution">
    <text evidence="2">The sequence shown here is derived from an EMBL/GenBank/DDBJ whole genome shotgun (WGS) entry which is preliminary data.</text>
</comment>
<evidence type="ECO:0000313" key="3">
    <source>
        <dbReference type="Proteomes" id="UP000176253"/>
    </source>
</evidence>
<organism evidence="2 3">
    <name type="scientific">Candidatus Gottesmanbacteria bacterium RIFCSPHIGHO2_02_FULL_39_14</name>
    <dbReference type="NCBI Taxonomy" id="1798383"/>
    <lineage>
        <taxon>Bacteria</taxon>
        <taxon>Candidatus Gottesmaniibacteriota</taxon>
    </lineage>
</organism>
<reference evidence="2 3" key="1">
    <citation type="journal article" date="2016" name="Nat. Commun.">
        <title>Thousands of microbial genomes shed light on interconnected biogeochemical processes in an aquifer system.</title>
        <authorList>
            <person name="Anantharaman K."/>
            <person name="Brown C.T."/>
            <person name="Hug L.A."/>
            <person name="Sharon I."/>
            <person name="Castelle C.J."/>
            <person name="Probst A.J."/>
            <person name="Thomas B.C."/>
            <person name="Singh A."/>
            <person name="Wilkins M.J."/>
            <person name="Karaoz U."/>
            <person name="Brodie E.L."/>
            <person name="Williams K.H."/>
            <person name="Hubbard S.S."/>
            <person name="Banfield J.F."/>
        </authorList>
    </citation>
    <scope>NUCLEOTIDE SEQUENCE [LARGE SCALE GENOMIC DNA]</scope>
</reference>
<sequence>MKRKYKFSILISGSLILIITSVLYFAYYRVRRGVILYTGVSLVRTINIQSPYFWVPQWVDSAIKISDKDISPIGMINAQVLDKESVEATEYGRYDYLLLKVNAIRDRTGIYLFKNKPLAVGNIIQLRFPKTNVFAYIQTLDEQRPISSYKKVRILTRFKEIEPFKESWIKIGNEVKNSKGETIAKVIDKTTTLATKEVNTASGNIVVGTNPIKRDVDVLVELLVKELDGIYYFTDTYKIKPNEQVFIPWPTGHLTHYILSVEPF</sequence>
<feature type="transmembrane region" description="Helical" evidence="1">
    <location>
        <begin position="7"/>
        <end position="27"/>
    </location>
</feature>
<evidence type="ECO:0000313" key="2">
    <source>
        <dbReference type="EMBL" id="OGG16559.1"/>
    </source>
</evidence>
<dbReference type="AlphaFoldDB" id="A0A1F5ZVR3"/>
<name>A0A1F5ZVR3_9BACT</name>
<gene>
    <name evidence="2" type="ORF">A3D78_02700</name>
</gene>
<evidence type="ECO:0000256" key="1">
    <source>
        <dbReference type="SAM" id="Phobius"/>
    </source>
</evidence>
<protein>
    <submittedName>
        <fullName evidence="2">Uncharacterized protein</fullName>
    </submittedName>
</protein>
<dbReference type="EMBL" id="MFJM01000057">
    <property type="protein sequence ID" value="OGG16559.1"/>
    <property type="molecule type" value="Genomic_DNA"/>
</dbReference>